<dbReference type="Gene3D" id="1.20.1560.10">
    <property type="entry name" value="ABC transporter type 1, transmembrane domain"/>
    <property type="match status" value="1"/>
</dbReference>
<feature type="transmembrane region" description="Helical" evidence="7">
    <location>
        <begin position="150"/>
        <end position="176"/>
    </location>
</feature>
<feature type="transmembrane region" description="Helical" evidence="7">
    <location>
        <begin position="21"/>
        <end position="44"/>
    </location>
</feature>
<dbReference type="PANTHER" id="PTHR24221:SF646">
    <property type="entry name" value="HAEMOLYSIN SECRETION ATP-BINDING PROTEIN"/>
    <property type="match status" value="1"/>
</dbReference>
<dbReference type="RefSeq" id="WP_151467306.1">
    <property type="nucleotide sequence ID" value="NZ_WBKG01000001.1"/>
</dbReference>
<evidence type="ECO:0000259" key="9">
    <source>
        <dbReference type="PROSITE" id="PS50929"/>
    </source>
</evidence>
<dbReference type="GO" id="GO:0034040">
    <property type="term" value="F:ATPase-coupled lipid transmembrane transporter activity"/>
    <property type="evidence" value="ECO:0007669"/>
    <property type="project" value="TreeGrafter"/>
</dbReference>
<dbReference type="InterPro" id="IPR036640">
    <property type="entry name" value="ABC1_TM_sf"/>
</dbReference>
<proteinExistence type="predicted"/>
<dbReference type="GO" id="GO:0005524">
    <property type="term" value="F:ATP binding"/>
    <property type="evidence" value="ECO:0007669"/>
    <property type="project" value="UniProtKB-KW"/>
</dbReference>
<dbReference type="InterPro" id="IPR011527">
    <property type="entry name" value="ABC1_TM_dom"/>
</dbReference>
<keyword evidence="4 10" id="KW-0067">ATP-binding</keyword>
<reference evidence="10 11" key="1">
    <citation type="submission" date="2019-09" db="EMBL/GenBank/DDBJ databases">
        <title>Isolation and identification of active actinomycetes.</title>
        <authorList>
            <person name="Yu Z."/>
            <person name="Han C."/>
            <person name="Yu B."/>
        </authorList>
    </citation>
    <scope>NUCLEOTIDE SEQUENCE [LARGE SCALE GENOMIC DNA]</scope>
    <source>
        <strain evidence="10 11">NEAU-H2</strain>
    </source>
</reference>
<evidence type="ECO:0000313" key="10">
    <source>
        <dbReference type="EMBL" id="KAB1990752.1"/>
    </source>
</evidence>
<evidence type="ECO:0000256" key="2">
    <source>
        <dbReference type="ARBA" id="ARBA00022692"/>
    </source>
</evidence>
<evidence type="ECO:0000313" key="11">
    <source>
        <dbReference type="Proteomes" id="UP000442990"/>
    </source>
</evidence>
<dbReference type="AlphaFoldDB" id="A0A7J5DPZ1"/>
<feature type="transmembrane region" description="Helical" evidence="7">
    <location>
        <begin position="56"/>
        <end position="76"/>
    </location>
</feature>
<dbReference type="InterPro" id="IPR003593">
    <property type="entry name" value="AAA+_ATPase"/>
</dbReference>
<sequence length="600" mass="65076">MKAYLALWAELFVLSWRRQRRLTAATLASIALSVVAVAVSALALRATVDAIVRGDTTGAVAAAVAAGLTYALNLVLHDTSGLLRITTTDRVGRLDLHPRVHRDIARLEGLEHLERTDFLDRVSLVRAGTGQLVASMWNALLAVASVAKLVLVMLLLGTVSPWLLLLLLVAAVPVWCDHRGQAVVKRVEVETAEAQRLEQHLADLAAQAASGKEIRVCGAGPDLARRQLEAWRAAMGPRYRAQLTAAVWKFTGWLLFVAGFVGGLGLVAYRTAQGHGTVGDLVLAVTVAASLRQSVQTTVVSTTATAGAGRLIEPYLWLREYVTEEDAAAREGLAAPAALDVGIELRDVSYTYPGTDRLAIDSLSVHLPAGSVVAVVGEYGSGKTTLVKLLGKFYRPDSGRITVDGTDLADLDTRAWRDRSSAAFQDFGRFHTRFSEVVGLGDLPRLQDRARITEAVRDADAETLLATLPRGLDTQLGRELDGIDLSEGQWQRTALARASMRHDPLLFILDEPTASLDAPSEQAIFERYMDRARRLARATGAVTVIVSHRFSTVTGADQILVLDKGRLAECGTHEELMRLQGRYADLYGIQETAYAERRAR</sequence>
<dbReference type="PROSITE" id="PS50929">
    <property type="entry name" value="ABC_TM1F"/>
    <property type="match status" value="1"/>
</dbReference>
<name>A0A7J5DPZ1_9ACTN</name>
<evidence type="ECO:0000259" key="8">
    <source>
        <dbReference type="PROSITE" id="PS50893"/>
    </source>
</evidence>
<dbReference type="GO" id="GO:0140359">
    <property type="term" value="F:ABC-type transporter activity"/>
    <property type="evidence" value="ECO:0007669"/>
    <property type="project" value="InterPro"/>
</dbReference>
<evidence type="ECO:0000256" key="4">
    <source>
        <dbReference type="ARBA" id="ARBA00022840"/>
    </source>
</evidence>
<accession>A0A7J5DPZ1</accession>
<dbReference type="GO" id="GO:0016887">
    <property type="term" value="F:ATP hydrolysis activity"/>
    <property type="evidence" value="ECO:0007669"/>
    <property type="project" value="InterPro"/>
</dbReference>
<dbReference type="EMBL" id="WBKG01000001">
    <property type="protein sequence ID" value="KAB1990752.1"/>
    <property type="molecule type" value="Genomic_DNA"/>
</dbReference>
<comment type="subcellular location">
    <subcellularLocation>
        <location evidence="1">Cell membrane</location>
        <topology evidence="1">Multi-pass membrane protein</topology>
    </subcellularLocation>
</comment>
<dbReference type="PANTHER" id="PTHR24221">
    <property type="entry name" value="ATP-BINDING CASSETTE SUB-FAMILY B"/>
    <property type="match status" value="1"/>
</dbReference>
<dbReference type="PROSITE" id="PS50893">
    <property type="entry name" value="ABC_TRANSPORTER_2"/>
    <property type="match status" value="1"/>
</dbReference>
<evidence type="ECO:0000256" key="1">
    <source>
        <dbReference type="ARBA" id="ARBA00004651"/>
    </source>
</evidence>
<protein>
    <submittedName>
        <fullName evidence="10">ABC transporter ATP-binding protein</fullName>
    </submittedName>
</protein>
<dbReference type="SMART" id="SM00382">
    <property type="entry name" value="AAA"/>
    <property type="match status" value="1"/>
</dbReference>
<feature type="transmembrane region" description="Helical" evidence="7">
    <location>
        <begin position="247"/>
        <end position="269"/>
    </location>
</feature>
<dbReference type="SUPFAM" id="SSF90123">
    <property type="entry name" value="ABC transporter transmembrane region"/>
    <property type="match status" value="1"/>
</dbReference>
<dbReference type="Proteomes" id="UP000442990">
    <property type="component" value="Unassembled WGS sequence"/>
</dbReference>
<evidence type="ECO:0000256" key="6">
    <source>
        <dbReference type="ARBA" id="ARBA00023136"/>
    </source>
</evidence>
<keyword evidence="11" id="KW-1185">Reference proteome</keyword>
<feature type="domain" description="ABC transporter" evidence="8">
    <location>
        <begin position="343"/>
        <end position="589"/>
    </location>
</feature>
<dbReference type="InterPro" id="IPR027417">
    <property type="entry name" value="P-loop_NTPase"/>
</dbReference>
<dbReference type="GO" id="GO:0005886">
    <property type="term" value="C:plasma membrane"/>
    <property type="evidence" value="ECO:0007669"/>
    <property type="project" value="UniProtKB-SubCell"/>
</dbReference>
<dbReference type="InterPro" id="IPR003439">
    <property type="entry name" value="ABC_transporter-like_ATP-bd"/>
</dbReference>
<dbReference type="Pfam" id="PF00005">
    <property type="entry name" value="ABC_tran"/>
    <property type="match status" value="1"/>
</dbReference>
<comment type="caution">
    <text evidence="10">The sequence shown here is derived from an EMBL/GenBank/DDBJ whole genome shotgun (WGS) entry which is preliminary data.</text>
</comment>
<keyword evidence="2 7" id="KW-0812">Transmembrane</keyword>
<evidence type="ECO:0000256" key="3">
    <source>
        <dbReference type="ARBA" id="ARBA00022741"/>
    </source>
</evidence>
<evidence type="ECO:0000256" key="5">
    <source>
        <dbReference type="ARBA" id="ARBA00022989"/>
    </source>
</evidence>
<dbReference type="Gene3D" id="3.40.50.300">
    <property type="entry name" value="P-loop containing nucleotide triphosphate hydrolases"/>
    <property type="match status" value="1"/>
</dbReference>
<feature type="transmembrane region" description="Helical" evidence="7">
    <location>
        <begin position="124"/>
        <end position="144"/>
    </location>
</feature>
<keyword evidence="3" id="KW-0547">Nucleotide-binding</keyword>
<dbReference type="InterPro" id="IPR039421">
    <property type="entry name" value="Type_1_exporter"/>
</dbReference>
<keyword evidence="5 7" id="KW-1133">Transmembrane helix</keyword>
<dbReference type="SUPFAM" id="SSF52540">
    <property type="entry name" value="P-loop containing nucleoside triphosphate hydrolases"/>
    <property type="match status" value="1"/>
</dbReference>
<gene>
    <name evidence="10" type="ORF">F8144_02195</name>
</gene>
<organism evidence="10 11">
    <name type="scientific">Streptomyces triticiradicis</name>
    <dbReference type="NCBI Taxonomy" id="2651189"/>
    <lineage>
        <taxon>Bacteria</taxon>
        <taxon>Bacillati</taxon>
        <taxon>Actinomycetota</taxon>
        <taxon>Actinomycetes</taxon>
        <taxon>Kitasatosporales</taxon>
        <taxon>Streptomycetaceae</taxon>
        <taxon>Streptomyces</taxon>
    </lineage>
</organism>
<feature type="domain" description="ABC transmembrane type-1" evidence="9">
    <location>
        <begin position="24"/>
        <end position="307"/>
    </location>
</feature>
<keyword evidence="6 7" id="KW-0472">Membrane</keyword>
<evidence type="ECO:0000256" key="7">
    <source>
        <dbReference type="SAM" id="Phobius"/>
    </source>
</evidence>